<dbReference type="Proteomes" id="UP001271890">
    <property type="component" value="Unassembled WGS sequence"/>
</dbReference>
<dbReference type="InterPro" id="IPR052158">
    <property type="entry name" value="INH-QAR"/>
</dbReference>
<gene>
    <name evidence="4" type="ORF">FE392_11900</name>
</gene>
<dbReference type="EMBL" id="VCDN01000045">
    <property type="protein sequence ID" value="MDX7988027.1"/>
    <property type="molecule type" value="Genomic_DNA"/>
</dbReference>
<proteinExistence type="predicted"/>
<dbReference type="PROSITE" id="PS01124">
    <property type="entry name" value="HTH_ARAC_FAMILY_2"/>
    <property type="match status" value="1"/>
</dbReference>
<protein>
    <submittedName>
        <fullName evidence="4">Helix-turn-helix domain-containing protein</fullName>
    </submittedName>
</protein>
<dbReference type="InterPro" id="IPR029062">
    <property type="entry name" value="Class_I_gatase-like"/>
</dbReference>
<keyword evidence="5" id="KW-1185">Reference proteome</keyword>
<feature type="domain" description="HTH araC/xylS-type" evidence="3">
    <location>
        <begin position="227"/>
        <end position="325"/>
    </location>
</feature>
<evidence type="ECO:0000313" key="4">
    <source>
        <dbReference type="EMBL" id="MDX7988027.1"/>
    </source>
</evidence>
<dbReference type="RefSeq" id="WP_319930447.1">
    <property type="nucleotide sequence ID" value="NZ_VCDN01000045.1"/>
</dbReference>
<keyword evidence="1" id="KW-0805">Transcription regulation</keyword>
<organism evidence="4 5">
    <name type="scientific">Xenorhabdus santafensis</name>
    <dbReference type="NCBI Taxonomy" id="2582833"/>
    <lineage>
        <taxon>Bacteria</taxon>
        <taxon>Pseudomonadati</taxon>
        <taxon>Pseudomonadota</taxon>
        <taxon>Gammaproteobacteria</taxon>
        <taxon>Enterobacterales</taxon>
        <taxon>Morganellaceae</taxon>
        <taxon>Xenorhabdus</taxon>
    </lineage>
</organism>
<reference evidence="5" key="1">
    <citation type="journal article" date="2024" name="Toxins">
        <title>Genome Sequence Analysis of Native Xenorhabdus Strains Isolated from Entomopathogenic Nematodes in Argentina.</title>
        <authorList>
            <person name="Palma L."/>
            <person name="Frizzo L."/>
            <person name="Kaiser S."/>
            <person name="Berry C."/>
            <person name="Caballero P."/>
            <person name="Bode H.B."/>
            <person name="Del Valle E.E."/>
        </authorList>
    </citation>
    <scope>NUCLEOTIDE SEQUENCE [LARGE SCALE GENOMIC DNA]</scope>
    <source>
        <strain evidence="5">12</strain>
    </source>
</reference>
<dbReference type="SMART" id="SM00342">
    <property type="entry name" value="HTH_ARAC"/>
    <property type="match status" value="1"/>
</dbReference>
<dbReference type="Pfam" id="PF01965">
    <property type="entry name" value="DJ-1_PfpI"/>
    <property type="match status" value="1"/>
</dbReference>
<sequence length="329" mass="36803">MNKKHIVIIAMPDCLSTDLVAPSDVFSVANDILAKQYGQSEKTSSYKITFASATQDLELKTDNGLVIRCQTSIYDLHGPIDTLIVAGFSSHVPWNSYPDLSHWLKSKAADIRRIASVCVGAFALAEAGLLEGKKATTHWNACKELQNSYSKIEVLHDAIFVKDGSTYTSAGVSCGVDLALALVEEDFGQRISLKIAQLFVLYLKRSGGQSQFSFLLQQQFSDKEPISILQEWITNNLHKELKTAILAEKVAMSERNFVRVFQSEVGVTPAKYVEKMRIEYAKQLLSETNLTLDKIAMKCGFTNKDIMGRAFKRNLKITPNYYRLHFELS</sequence>
<evidence type="ECO:0000259" key="3">
    <source>
        <dbReference type="PROSITE" id="PS01124"/>
    </source>
</evidence>
<evidence type="ECO:0000256" key="1">
    <source>
        <dbReference type="ARBA" id="ARBA00023015"/>
    </source>
</evidence>
<dbReference type="SUPFAM" id="SSF46689">
    <property type="entry name" value="Homeodomain-like"/>
    <property type="match status" value="2"/>
</dbReference>
<accession>A0ABU4SB58</accession>
<dbReference type="CDD" id="cd03137">
    <property type="entry name" value="GATase1_AraC_1"/>
    <property type="match status" value="1"/>
</dbReference>
<evidence type="ECO:0000313" key="5">
    <source>
        <dbReference type="Proteomes" id="UP001271890"/>
    </source>
</evidence>
<dbReference type="Gene3D" id="3.40.50.880">
    <property type="match status" value="1"/>
</dbReference>
<dbReference type="InterPro" id="IPR002818">
    <property type="entry name" value="DJ-1/PfpI"/>
</dbReference>
<dbReference type="InterPro" id="IPR009057">
    <property type="entry name" value="Homeodomain-like_sf"/>
</dbReference>
<dbReference type="Pfam" id="PF12833">
    <property type="entry name" value="HTH_18"/>
    <property type="match status" value="1"/>
</dbReference>
<dbReference type="Gene3D" id="1.10.10.60">
    <property type="entry name" value="Homeodomain-like"/>
    <property type="match status" value="2"/>
</dbReference>
<dbReference type="PANTHER" id="PTHR43130">
    <property type="entry name" value="ARAC-FAMILY TRANSCRIPTIONAL REGULATOR"/>
    <property type="match status" value="1"/>
</dbReference>
<dbReference type="SUPFAM" id="SSF52317">
    <property type="entry name" value="Class I glutamine amidotransferase-like"/>
    <property type="match status" value="1"/>
</dbReference>
<name>A0ABU4SB58_9GAMM</name>
<dbReference type="InterPro" id="IPR018060">
    <property type="entry name" value="HTH_AraC"/>
</dbReference>
<dbReference type="PANTHER" id="PTHR43130:SF3">
    <property type="entry name" value="HTH-TYPE TRANSCRIPTIONAL REGULATOR RV1931C"/>
    <property type="match status" value="1"/>
</dbReference>
<comment type="caution">
    <text evidence="4">The sequence shown here is derived from an EMBL/GenBank/DDBJ whole genome shotgun (WGS) entry which is preliminary data.</text>
</comment>
<evidence type="ECO:0000256" key="2">
    <source>
        <dbReference type="ARBA" id="ARBA00023163"/>
    </source>
</evidence>
<keyword evidence="2" id="KW-0804">Transcription</keyword>